<feature type="compositionally biased region" description="Polar residues" evidence="1">
    <location>
        <begin position="1"/>
        <end position="13"/>
    </location>
</feature>
<feature type="region of interest" description="Disordered" evidence="1">
    <location>
        <begin position="1"/>
        <end position="22"/>
    </location>
</feature>
<dbReference type="AlphaFoldDB" id="A0A6G0YVV5"/>
<dbReference type="EMBL" id="VUJU01002204">
    <property type="protein sequence ID" value="KAF0762162.1"/>
    <property type="molecule type" value="Genomic_DNA"/>
</dbReference>
<organism evidence="2 3">
    <name type="scientific">Aphis craccivora</name>
    <name type="common">Cowpea aphid</name>
    <dbReference type="NCBI Taxonomy" id="307492"/>
    <lineage>
        <taxon>Eukaryota</taxon>
        <taxon>Metazoa</taxon>
        <taxon>Ecdysozoa</taxon>
        <taxon>Arthropoda</taxon>
        <taxon>Hexapoda</taxon>
        <taxon>Insecta</taxon>
        <taxon>Pterygota</taxon>
        <taxon>Neoptera</taxon>
        <taxon>Paraneoptera</taxon>
        <taxon>Hemiptera</taxon>
        <taxon>Sternorrhyncha</taxon>
        <taxon>Aphidomorpha</taxon>
        <taxon>Aphidoidea</taxon>
        <taxon>Aphididae</taxon>
        <taxon>Aphidini</taxon>
        <taxon>Aphis</taxon>
        <taxon>Aphis</taxon>
    </lineage>
</organism>
<name>A0A6G0YVV5_APHCR</name>
<comment type="caution">
    <text evidence="2">The sequence shown here is derived from an EMBL/GenBank/DDBJ whole genome shotgun (WGS) entry which is preliminary data.</text>
</comment>
<evidence type="ECO:0000256" key="1">
    <source>
        <dbReference type="SAM" id="MobiDB-lite"/>
    </source>
</evidence>
<gene>
    <name evidence="2" type="ORF">FWK35_00017563</name>
</gene>
<protein>
    <submittedName>
        <fullName evidence="2">Carboxyl-terminal PDZ ligand of neuronal nitric oxide synthase protein isoform X5</fullName>
    </submittedName>
</protein>
<sequence length="60" mass="6997">MDTLTRNMPSKKQYNLVPNDDYDTRIPMHPEEAFEHGITFHAKITKPLFNLNPNIHTTCV</sequence>
<dbReference type="OrthoDB" id="10030336at2759"/>
<evidence type="ECO:0000313" key="3">
    <source>
        <dbReference type="Proteomes" id="UP000478052"/>
    </source>
</evidence>
<accession>A0A6G0YVV5</accession>
<keyword evidence="3" id="KW-1185">Reference proteome</keyword>
<proteinExistence type="predicted"/>
<evidence type="ECO:0000313" key="2">
    <source>
        <dbReference type="EMBL" id="KAF0762162.1"/>
    </source>
</evidence>
<dbReference type="Proteomes" id="UP000478052">
    <property type="component" value="Unassembled WGS sequence"/>
</dbReference>
<reference evidence="2 3" key="1">
    <citation type="submission" date="2019-08" db="EMBL/GenBank/DDBJ databases">
        <title>Whole genome of Aphis craccivora.</title>
        <authorList>
            <person name="Voronova N.V."/>
            <person name="Shulinski R.S."/>
            <person name="Bandarenka Y.V."/>
            <person name="Zhorov D.G."/>
            <person name="Warner D."/>
        </authorList>
    </citation>
    <scope>NUCLEOTIDE SEQUENCE [LARGE SCALE GENOMIC DNA]</scope>
    <source>
        <strain evidence="2">180601</strain>
        <tissue evidence="2">Whole Body</tissue>
    </source>
</reference>